<dbReference type="KEGG" id="pno:SNOG_15538"/>
<organism evidence="1 2">
    <name type="scientific">Phaeosphaeria nodorum (strain SN15 / ATCC MYA-4574 / FGSC 10173)</name>
    <name type="common">Glume blotch fungus</name>
    <name type="synonym">Parastagonospora nodorum</name>
    <dbReference type="NCBI Taxonomy" id="321614"/>
    <lineage>
        <taxon>Eukaryota</taxon>
        <taxon>Fungi</taxon>
        <taxon>Dikarya</taxon>
        <taxon>Ascomycota</taxon>
        <taxon>Pezizomycotina</taxon>
        <taxon>Dothideomycetes</taxon>
        <taxon>Pleosporomycetidae</taxon>
        <taxon>Pleosporales</taxon>
        <taxon>Pleosporineae</taxon>
        <taxon>Phaeosphaeriaceae</taxon>
        <taxon>Parastagonospora</taxon>
    </lineage>
</organism>
<dbReference type="InterPro" id="IPR042099">
    <property type="entry name" value="ANL_N_sf"/>
</dbReference>
<reference evidence="2" key="1">
    <citation type="journal article" date="2007" name="Plant Cell">
        <title>Dothideomycete-plant interactions illuminated by genome sequencing and EST analysis of the wheat pathogen Stagonospora nodorum.</title>
        <authorList>
            <person name="Hane J.K."/>
            <person name="Lowe R.G."/>
            <person name="Solomon P.S."/>
            <person name="Tan K.C."/>
            <person name="Schoch C.L."/>
            <person name="Spatafora J.W."/>
            <person name="Crous P.W."/>
            <person name="Kodira C."/>
            <person name="Birren B.W."/>
            <person name="Galagan J.E."/>
            <person name="Torriani S.F."/>
            <person name="McDonald B.A."/>
            <person name="Oliver R.P."/>
        </authorList>
    </citation>
    <scope>NUCLEOTIDE SEQUENCE [LARGE SCALE GENOMIC DNA]</scope>
    <source>
        <strain evidence="2">SN15 / ATCC MYA-4574 / FGSC 10173</strain>
    </source>
</reference>
<accession>Q0TYJ5</accession>
<dbReference type="GeneID" id="5982612"/>
<dbReference type="SUPFAM" id="SSF56801">
    <property type="entry name" value="Acetyl-CoA synthetase-like"/>
    <property type="match status" value="1"/>
</dbReference>
<gene>
    <name evidence="1" type="ORF">SNOG_15538</name>
</gene>
<proteinExistence type="predicted"/>
<dbReference type="Proteomes" id="UP000001055">
    <property type="component" value="Unassembled WGS sequence"/>
</dbReference>
<name>Q0TYJ5_PHANO</name>
<evidence type="ECO:0000313" key="1">
    <source>
        <dbReference type="EMBL" id="EAT77203.1"/>
    </source>
</evidence>
<evidence type="ECO:0008006" key="3">
    <source>
        <dbReference type="Google" id="ProtNLM"/>
    </source>
</evidence>
<dbReference type="RefSeq" id="XP_001805683.1">
    <property type="nucleotide sequence ID" value="XM_001805631.1"/>
</dbReference>
<sequence length="126" mass="13409">MFISSRVVWRVTAVKIIRDESVSFIIASSSKLAHWLRYGKTKLIKPELMEAASLKSDFSGREALPFSAWCTTANVDYSVEEDKGVAIPIGRPIENCGVVVVDKGLKPVPSGASGEIAVTGAGVANG</sequence>
<dbReference type="EMBL" id="CH445362">
    <property type="protein sequence ID" value="EAT77203.1"/>
    <property type="molecule type" value="Genomic_DNA"/>
</dbReference>
<dbReference type="AlphaFoldDB" id="Q0TYJ5"/>
<dbReference type="Gene3D" id="3.40.50.12780">
    <property type="entry name" value="N-terminal domain of ligase-like"/>
    <property type="match status" value="1"/>
</dbReference>
<dbReference type="InParanoid" id="Q0TYJ5"/>
<protein>
    <recommendedName>
        <fullName evidence="3">AMP-dependent synthetase/ligase domain-containing protein</fullName>
    </recommendedName>
</protein>
<evidence type="ECO:0000313" key="2">
    <source>
        <dbReference type="Proteomes" id="UP000001055"/>
    </source>
</evidence>